<feature type="domain" description="Creatinase N-terminal" evidence="2">
    <location>
        <begin position="16"/>
        <end position="64"/>
    </location>
</feature>
<dbReference type="PANTHER" id="PTHR46112:SF2">
    <property type="entry name" value="XAA-PRO AMINOPEPTIDASE P-RELATED"/>
    <property type="match status" value="1"/>
</dbReference>
<dbReference type="Gene3D" id="3.40.350.10">
    <property type="entry name" value="Creatinase/prolidase N-terminal domain"/>
    <property type="match status" value="1"/>
</dbReference>
<dbReference type="InParanoid" id="A0A1Y5RE87"/>
<evidence type="ECO:0000313" key="4">
    <source>
        <dbReference type="Proteomes" id="UP000193200"/>
    </source>
</evidence>
<dbReference type="SUPFAM" id="SSF55920">
    <property type="entry name" value="Creatinase/aminopeptidase"/>
    <property type="match status" value="1"/>
</dbReference>
<dbReference type="Proteomes" id="UP000193200">
    <property type="component" value="Unassembled WGS sequence"/>
</dbReference>
<dbReference type="InterPro" id="IPR050659">
    <property type="entry name" value="Peptidase_M24B"/>
</dbReference>
<dbReference type="InterPro" id="IPR000994">
    <property type="entry name" value="Pept_M24"/>
</dbReference>
<name>A0A1Y5RE87_9PROT</name>
<evidence type="ECO:0000259" key="2">
    <source>
        <dbReference type="Pfam" id="PF01321"/>
    </source>
</evidence>
<dbReference type="SUPFAM" id="SSF53092">
    <property type="entry name" value="Creatinase/prolidase N-terminal domain"/>
    <property type="match status" value="1"/>
</dbReference>
<dbReference type="InterPro" id="IPR036005">
    <property type="entry name" value="Creatinase/aminopeptidase-like"/>
</dbReference>
<keyword evidence="3" id="KW-0378">Hydrolase</keyword>
<dbReference type="InterPro" id="IPR000587">
    <property type="entry name" value="Creatinase_N"/>
</dbReference>
<dbReference type="RefSeq" id="WP_217807738.1">
    <property type="nucleotide sequence ID" value="NZ_FWFR01000001.1"/>
</dbReference>
<dbReference type="GO" id="GO:0016787">
    <property type="term" value="F:hydrolase activity"/>
    <property type="evidence" value="ECO:0007669"/>
    <property type="project" value="UniProtKB-KW"/>
</dbReference>
<proteinExistence type="predicted"/>
<evidence type="ECO:0000259" key="1">
    <source>
        <dbReference type="Pfam" id="PF00557"/>
    </source>
</evidence>
<evidence type="ECO:0000313" key="3">
    <source>
        <dbReference type="EMBL" id="SLN15183.1"/>
    </source>
</evidence>
<dbReference type="InterPro" id="IPR029149">
    <property type="entry name" value="Creatin/AminoP/Spt16_N"/>
</dbReference>
<keyword evidence="4" id="KW-1185">Reference proteome</keyword>
<organism evidence="3 4">
    <name type="scientific">Oceanibacterium hippocampi</name>
    <dbReference type="NCBI Taxonomy" id="745714"/>
    <lineage>
        <taxon>Bacteria</taxon>
        <taxon>Pseudomonadati</taxon>
        <taxon>Pseudomonadota</taxon>
        <taxon>Alphaproteobacteria</taxon>
        <taxon>Sneathiellales</taxon>
        <taxon>Sneathiellaceae</taxon>
        <taxon>Oceanibacterium</taxon>
    </lineage>
</organism>
<gene>
    <name evidence="3" type="ORF">OCH7691_00303</name>
</gene>
<dbReference type="Gene3D" id="3.90.230.10">
    <property type="entry name" value="Creatinase/methionine aminopeptidase superfamily"/>
    <property type="match status" value="1"/>
</dbReference>
<dbReference type="Pfam" id="PF00557">
    <property type="entry name" value="Peptidase_M24"/>
    <property type="match status" value="1"/>
</dbReference>
<protein>
    <submittedName>
        <fullName evidence="3">Putative peptidase</fullName>
        <ecNumber evidence="3">3.4.-.-</ecNumber>
    </submittedName>
</protein>
<reference evidence="3 4" key="1">
    <citation type="submission" date="2017-03" db="EMBL/GenBank/DDBJ databases">
        <authorList>
            <person name="Afonso C.L."/>
            <person name="Miller P.J."/>
            <person name="Scott M.A."/>
            <person name="Spackman E."/>
            <person name="Goraichik I."/>
            <person name="Dimitrov K.M."/>
            <person name="Suarez D.L."/>
            <person name="Swayne D.E."/>
        </authorList>
    </citation>
    <scope>NUCLEOTIDE SEQUENCE [LARGE SCALE GENOMIC DNA]</scope>
    <source>
        <strain evidence="3 4">CECT 7691</strain>
    </source>
</reference>
<feature type="domain" description="Peptidase M24" evidence="1">
    <location>
        <begin position="170"/>
        <end position="379"/>
    </location>
</feature>
<dbReference type="EC" id="3.4.-.-" evidence="3"/>
<dbReference type="AlphaFoldDB" id="A0A1Y5RE87"/>
<dbReference type="PANTHER" id="PTHR46112">
    <property type="entry name" value="AMINOPEPTIDASE"/>
    <property type="match status" value="1"/>
</dbReference>
<dbReference type="Pfam" id="PF01321">
    <property type="entry name" value="Creatinase_N"/>
    <property type="match status" value="1"/>
</dbReference>
<dbReference type="CDD" id="cd01066">
    <property type="entry name" value="APP_MetAP"/>
    <property type="match status" value="1"/>
</dbReference>
<sequence>MFEAVAIDQVALRAWRLDRLRAEMKARDVAAALFYDPINIRYATGSSNMQVWVLHNPVRYVFVPLEGPITLFDFHGCAHLSDGIEVIAEVRPARAWTYFAAGPVVDERATLWAGEIVDLWRQWAPGGRLAVDRLEPIGVEALTRHGIRLADGQAVSEAARRIKGPEEVKAMRLAIASAEAGMAAMQAALQPGMTENEVWSILHQVNISRGGEWIETRLLASGQRTNPWFQECGHRVIETGDLVCFDTDLIGPEGYCADISRSWRAGDGMPNDRQRRIYAIAHEQVTRNIEVLKPGMTHTEFTELGFQLPDPYRAQRYSVIAHGVGLCDEFPSVVYPEDVAMAGYEGVLEPGMTVCVESYVGEVGGPDGVKLEEQLLITETGVEVLSGYPFEERFL</sequence>
<accession>A0A1Y5RE87</accession>
<dbReference type="EMBL" id="FWFR01000001">
    <property type="protein sequence ID" value="SLN15183.1"/>
    <property type="molecule type" value="Genomic_DNA"/>
</dbReference>